<evidence type="ECO:0000256" key="4">
    <source>
        <dbReference type="ARBA" id="ARBA00022771"/>
    </source>
</evidence>
<dbReference type="Pfam" id="PF13894">
    <property type="entry name" value="zf-C2H2_4"/>
    <property type="match status" value="1"/>
</dbReference>
<dbReference type="GO" id="GO:0006355">
    <property type="term" value="P:regulation of DNA-templated transcription"/>
    <property type="evidence" value="ECO:0007669"/>
    <property type="project" value="UniProtKB-ARBA"/>
</dbReference>
<dbReference type="InterPro" id="IPR013087">
    <property type="entry name" value="Znf_C2H2_type"/>
</dbReference>
<dbReference type="InterPro" id="IPR050331">
    <property type="entry name" value="Zinc_finger"/>
</dbReference>
<proteinExistence type="predicted"/>
<evidence type="ECO:0000256" key="1">
    <source>
        <dbReference type="ARBA" id="ARBA00004123"/>
    </source>
</evidence>
<sequence length="192" mass="22567">MKKDEKDDHVNTHTGNKPYKYKQCNMRFGSRKSLKKHEKVHTRNREEKKFREKKYSCNICSEAFAVADYRDKHVALHANPNPFSCEFCSKNFNYKKNLVAHVQRVHPSCNPFRCKLCSKTYDTIRKIEVHINSRACIKNYKSYKKSKNQGKSIEVDGSTNGGNQFICNVCNEEFLSIEKIHDYFNSCHRLSK</sequence>
<dbReference type="PANTHER" id="PTHR16515">
    <property type="entry name" value="PR DOMAIN ZINC FINGER PROTEIN"/>
    <property type="match status" value="1"/>
</dbReference>
<accession>A0AA88HMX7</accession>
<keyword evidence="2" id="KW-0479">Metal-binding</keyword>
<keyword evidence="11" id="KW-1185">Reference proteome</keyword>
<dbReference type="EMBL" id="JAVRJZ010000015">
    <property type="protein sequence ID" value="KAK2712460.1"/>
    <property type="molecule type" value="Genomic_DNA"/>
</dbReference>
<evidence type="ECO:0000259" key="9">
    <source>
        <dbReference type="PROSITE" id="PS50157"/>
    </source>
</evidence>
<dbReference type="AlphaFoldDB" id="A0AA88HMX7"/>
<evidence type="ECO:0000256" key="8">
    <source>
        <dbReference type="SAM" id="MobiDB-lite"/>
    </source>
</evidence>
<dbReference type="PROSITE" id="PS00028">
    <property type="entry name" value="ZINC_FINGER_C2H2_1"/>
    <property type="match status" value="2"/>
</dbReference>
<dbReference type="GO" id="GO:0005634">
    <property type="term" value="C:nucleus"/>
    <property type="evidence" value="ECO:0007669"/>
    <property type="project" value="UniProtKB-SubCell"/>
</dbReference>
<feature type="compositionally biased region" description="Basic and acidic residues" evidence="8">
    <location>
        <begin position="1"/>
        <end position="11"/>
    </location>
</feature>
<dbReference type="Gene3D" id="3.30.160.60">
    <property type="entry name" value="Classic Zinc Finger"/>
    <property type="match status" value="2"/>
</dbReference>
<dbReference type="GO" id="GO:0008270">
    <property type="term" value="F:zinc ion binding"/>
    <property type="evidence" value="ECO:0007669"/>
    <property type="project" value="UniProtKB-KW"/>
</dbReference>
<evidence type="ECO:0000313" key="11">
    <source>
        <dbReference type="Proteomes" id="UP001187531"/>
    </source>
</evidence>
<evidence type="ECO:0000313" key="10">
    <source>
        <dbReference type="EMBL" id="KAK2712460.1"/>
    </source>
</evidence>
<comment type="caution">
    <text evidence="10">The sequence shown here is derived from an EMBL/GenBank/DDBJ whole genome shotgun (WGS) entry which is preliminary data.</text>
</comment>
<keyword evidence="3" id="KW-0677">Repeat</keyword>
<feature type="domain" description="C2H2-type" evidence="9">
    <location>
        <begin position="83"/>
        <end position="111"/>
    </location>
</feature>
<evidence type="ECO:0000256" key="7">
    <source>
        <dbReference type="PROSITE-ProRule" id="PRU00042"/>
    </source>
</evidence>
<feature type="domain" description="C2H2-type" evidence="9">
    <location>
        <begin position="19"/>
        <end position="46"/>
    </location>
</feature>
<reference evidence="10" key="1">
    <citation type="submission" date="2023-07" db="EMBL/GenBank/DDBJ databases">
        <title>Chromosome-level genome assembly of Artemia franciscana.</title>
        <authorList>
            <person name="Jo E."/>
        </authorList>
    </citation>
    <scope>NUCLEOTIDE SEQUENCE</scope>
    <source>
        <tissue evidence="10">Whole body</tissue>
    </source>
</reference>
<feature type="domain" description="C2H2-type" evidence="9">
    <location>
        <begin position="55"/>
        <end position="82"/>
    </location>
</feature>
<name>A0AA88HMX7_ARTSF</name>
<dbReference type="SMART" id="SM00355">
    <property type="entry name" value="ZnF_C2H2"/>
    <property type="match status" value="4"/>
</dbReference>
<evidence type="ECO:0000256" key="3">
    <source>
        <dbReference type="ARBA" id="ARBA00022737"/>
    </source>
</evidence>
<evidence type="ECO:0000256" key="5">
    <source>
        <dbReference type="ARBA" id="ARBA00022833"/>
    </source>
</evidence>
<evidence type="ECO:0000256" key="6">
    <source>
        <dbReference type="ARBA" id="ARBA00023242"/>
    </source>
</evidence>
<dbReference type="PANTHER" id="PTHR16515:SF49">
    <property type="entry name" value="GASTRULA ZINC FINGER PROTEIN XLCGF49.1-LIKE-RELATED"/>
    <property type="match status" value="1"/>
</dbReference>
<comment type="subcellular location">
    <subcellularLocation>
        <location evidence="1">Nucleus</location>
    </subcellularLocation>
</comment>
<keyword evidence="4 7" id="KW-0863">Zinc-finger</keyword>
<gene>
    <name evidence="10" type="ORF">QYM36_011225</name>
</gene>
<dbReference type="SUPFAM" id="SSF57667">
    <property type="entry name" value="beta-beta-alpha zinc fingers"/>
    <property type="match status" value="2"/>
</dbReference>
<dbReference type="InterPro" id="IPR036236">
    <property type="entry name" value="Znf_C2H2_sf"/>
</dbReference>
<dbReference type="FunFam" id="3.30.160.60:FF:002343">
    <property type="entry name" value="Zinc finger protein 33A"/>
    <property type="match status" value="1"/>
</dbReference>
<keyword evidence="6" id="KW-0539">Nucleus</keyword>
<keyword evidence="5" id="KW-0862">Zinc</keyword>
<feature type="region of interest" description="Disordered" evidence="8">
    <location>
        <begin position="1"/>
        <end position="21"/>
    </location>
</feature>
<organism evidence="10 11">
    <name type="scientific">Artemia franciscana</name>
    <name type="common">Brine shrimp</name>
    <name type="synonym">Artemia sanfranciscana</name>
    <dbReference type="NCBI Taxonomy" id="6661"/>
    <lineage>
        <taxon>Eukaryota</taxon>
        <taxon>Metazoa</taxon>
        <taxon>Ecdysozoa</taxon>
        <taxon>Arthropoda</taxon>
        <taxon>Crustacea</taxon>
        <taxon>Branchiopoda</taxon>
        <taxon>Anostraca</taxon>
        <taxon>Artemiidae</taxon>
        <taxon>Artemia</taxon>
    </lineage>
</organism>
<dbReference type="Proteomes" id="UP001187531">
    <property type="component" value="Unassembled WGS sequence"/>
</dbReference>
<dbReference type="PROSITE" id="PS50157">
    <property type="entry name" value="ZINC_FINGER_C2H2_2"/>
    <property type="match status" value="3"/>
</dbReference>
<evidence type="ECO:0000256" key="2">
    <source>
        <dbReference type="ARBA" id="ARBA00022723"/>
    </source>
</evidence>
<protein>
    <recommendedName>
        <fullName evidence="9">C2H2-type domain-containing protein</fullName>
    </recommendedName>
</protein>